<dbReference type="InterPro" id="IPR002502">
    <property type="entry name" value="Amidase_domain"/>
</dbReference>
<feature type="domain" description="Peptidoglycan recognition protein family" evidence="4">
    <location>
        <begin position="209"/>
        <end position="357"/>
    </location>
</feature>
<feature type="compositionally biased region" description="Basic and acidic residues" evidence="2">
    <location>
        <begin position="132"/>
        <end position="142"/>
    </location>
</feature>
<feature type="region of interest" description="Disordered" evidence="2">
    <location>
        <begin position="61"/>
        <end position="90"/>
    </location>
</feature>
<evidence type="ECO:0000259" key="3">
    <source>
        <dbReference type="SMART" id="SM00644"/>
    </source>
</evidence>
<dbReference type="PANTHER" id="PTHR11022">
    <property type="entry name" value="PEPTIDOGLYCAN RECOGNITION PROTEIN"/>
    <property type="match status" value="1"/>
</dbReference>
<sequence length="405" mass="41911">MHLFNKAAHLFDKAAHLSDKAAHLFRPAAVRLPFPAALLAGCTAALLLQPAAAASAAPLAPGAERRDFPGGGTTTTLPLPTGHGLAPSTTRPFELLGVGWDGPAGAMDGGTVRVRTRDAATGRWGDWHVLEADTEDGPDHAPHGATAPLWTGRSDGVAVEVRPGPAGPPPGLRLELVDPGAGAPAPAATRTLPAEPAAPADGGHQAPRPGIVTRAGWGADESLREPGFEYTGPVREVFVHHTATATAYECSDAPQVIRAIYQYHVKTSGWRDIGYNFLVDRCGTIYEGRAGGVDQPVHGAHTLGFNTDSAGVAAIGTYINDAPPQPLLDGIAAISAWKLGLTGQAADGHTKLTSASDASRYPKGTVVDFDAISGHRDAFKTECPGAALYARLPALRTAAAKRQAQ</sequence>
<dbReference type="CDD" id="cd06583">
    <property type="entry name" value="PGRP"/>
    <property type="match status" value="1"/>
</dbReference>
<dbReference type="SUPFAM" id="SSF55846">
    <property type="entry name" value="N-acetylmuramoyl-L-alanine amidase-like"/>
    <property type="match status" value="1"/>
</dbReference>
<feature type="compositionally biased region" description="Low complexity" evidence="2">
    <location>
        <begin position="179"/>
        <end position="200"/>
    </location>
</feature>
<dbReference type="RefSeq" id="WP_270146630.1">
    <property type="nucleotide sequence ID" value="NZ_CP115450.1"/>
</dbReference>
<dbReference type="InterPro" id="IPR036505">
    <property type="entry name" value="Amidase/PGRP_sf"/>
</dbReference>
<dbReference type="PANTHER" id="PTHR11022:SF41">
    <property type="entry name" value="PEPTIDOGLYCAN-RECOGNITION PROTEIN LC-RELATED"/>
    <property type="match status" value="1"/>
</dbReference>
<comment type="similarity">
    <text evidence="1">Belongs to the N-acetylmuramoyl-L-alanine amidase 2 family.</text>
</comment>
<dbReference type="EMBL" id="CP115450">
    <property type="protein sequence ID" value="WBP88576.1"/>
    <property type="molecule type" value="Genomic_DNA"/>
</dbReference>
<dbReference type="SMART" id="SM00701">
    <property type="entry name" value="PGRP"/>
    <property type="match status" value="1"/>
</dbReference>
<evidence type="ECO:0000259" key="4">
    <source>
        <dbReference type="SMART" id="SM00701"/>
    </source>
</evidence>
<evidence type="ECO:0000313" key="5">
    <source>
        <dbReference type="EMBL" id="WBP88576.1"/>
    </source>
</evidence>
<dbReference type="InterPro" id="IPR015510">
    <property type="entry name" value="PGRP"/>
</dbReference>
<organism evidence="5 6">
    <name type="scientific">Kitasatospora cathayae</name>
    <dbReference type="NCBI Taxonomy" id="3004092"/>
    <lineage>
        <taxon>Bacteria</taxon>
        <taxon>Bacillati</taxon>
        <taxon>Actinomycetota</taxon>
        <taxon>Actinomycetes</taxon>
        <taxon>Kitasatosporales</taxon>
        <taxon>Streptomycetaceae</taxon>
        <taxon>Kitasatospora</taxon>
    </lineage>
</organism>
<protein>
    <submittedName>
        <fullName evidence="5">Peptidoglycan recognition protein</fullName>
    </submittedName>
</protein>
<keyword evidence="6" id="KW-1185">Reference proteome</keyword>
<dbReference type="SMART" id="SM00644">
    <property type="entry name" value="Ami_2"/>
    <property type="match status" value="1"/>
</dbReference>
<dbReference type="Pfam" id="PF01510">
    <property type="entry name" value="Amidase_2"/>
    <property type="match status" value="1"/>
</dbReference>
<reference evidence="6" key="1">
    <citation type="submission" date="2022-12" db="EMBL/GenBank/DDBJ databases">
        <authorList>
            <person name="Mo P."/>
        </authorList>
    </citation>
    <scope>NUCLEOTIDE SEQUENCE [LARGE SCALE GENOMIC DNA]</scope>
    <source>
        <strain evidence="6">HUAS 3-15</strain>
    </source>
</reference>
<feature type="compositionally biased region" description="Low complexity" evidence="2">
    <location>
        <begin position="74"/>
        <end position="85"/>
    </location>
</feature>
<name>A0ABY7Q7D1_9ACTN</name>
<evidence type="ECO:0000313" key="6">
    <source>
        <dbReference type="Proteomes" id="UP001212821"/>
    </source>
</evidence>
<proteinExistence type="inferred from homology"/>
<evidence type="ECO:0000256" key="1">
    <source>
        <dbReference type="ARBA" id="ARBA00007553"/>
    </source>
</evidence>
<evidence type="ECO:0000256" key="2">
    <source>
        <dbReference type="SAM" id="MobiDB-lite"/>
    </source>
</evidence>
<dbReference type="Proteomes" id="UP001212821">
    <property type="component" value="Chromosome"/>
</dbReference>
<dbReference type="Gene3D" id="3.40.80.10">
    <property type="entry name" value="Peptidoglycan recognition protein-like"/>
    <property type="match status" value="1"/>
</dbReference>
<feature type="region of interest" description="Disordered" evidence="2">
    <location>
        <begin position="132"/>
        <end position="208"/>
    </location>
</feature>
<gene>
    <name evidence="5" type="ORF">O1G21_23840</name>
</gene>
<accession>A0ABY7Q7D1</accession>
<dbReference type="InterPro" id="IPR006619">
    <property type="entry name" value="PGRP_domain_met/bac"/>
</dbReference>
<feature type="domain" description="N-acetylmuramoyl-L-alanine amidase" evidence="3">
    <location>
        <begin position="223"/>
        <end position="385"/>
    </location>
</feature>